<dbReference type="InterPro" id="IPR001387">
    <property type="entry name" value="Cro/C1-type_HTH"/>
</dbReference>
<dbReference type="GO" id="GO:0003677">
    <property type="term" value="F:DNA binding"/>
    <property type="evidence" value="ECO:0007669"/>
    <property type="project" value="InterPro"/>
</dbReference>
<reference evidence="2" key="1">
    <citation type="journal article" date="2021" name="PeerJ">
        <title>Extensive microbial diversity within the chicken gut microbiome revealed by metagenomics and culture.</title>
        <authorList>
            <person name="Gilroy R."/>
            <person name="Ravi A."/>
            <person name="Getino M."/>
            <person name="Pursley I."/>
            <person name="Horton D.L."/>
            <person name="Alikhan N.F."/>
            <person name="Baker D."/>
            <person name="Gharbi K."/>
            <person name="Hall N."/>
            <person name="Watson M."/>
            <person name="Adriaenssens E.M."/>
            <person name="Foster-Nyarko E."/>
            <person name="Jarju S."/>
            <person name="Secka A."/>
            <person name="Antonio M."/>
            <person name="Oren A."/>
            <person name="Chaudhuri R.R."/>
            <person name="La Ragione R."/>
            <person name="Hildebrand F."/>
            <person name="Pallen M.J."/>
        </authorList>
    </citation>
    <scope>NUCLEOTIDE SEQUENCE</scope>
    <source>
        <strain evidence="2">CHK172-16539</strain>
    </source>
</reference>
<reference evidence="2" key="2">
    <citation type="submission" date="2021-04" db="EMBL/GenBank/DDBJ databases">
        <authorList>
            <person name="Gilroy R."/>
        </authorList>
    </citation>
    <scope>NUCLEOTIDE SEQUENCE</scope>
    <source>
        <strain evidence="2">CHK172-16539</strain>
    </source>
</reference>
<comment type="caution">
    <text evidence="2">The sequence shown here is derived from an EMBL/GenBank/DDBJ whole genome shotgun (WGS) entry which is preliminary data.</text>
</comment>
<dbReference type="SUPFAM" id="SSF47413">
    <property type="entry name" value="lambda repressor-like DNA-binding domains"/>
    <property type="match status" value="1"/>
</dbReference>
<feature type="domain" description="HTH cro/C1-type" evidence="1">
    <location>
        <begin position="12"/>
        <end position="65"/>
    </location>
</feature>
<dbReference type="Pfam" id="PF01381">
    <property type="entry name" value="HTH_3"/>
    <property type="match status" value="1"/>
</dbReference>
<evidence type="ECO:0000259" key="1">
    <source>
        <dbReference type="PROSITE" id="PS50943"/>
    </source>
</evidence>
<dbReference type="Gene3D" id="1.25.40.10">
    <property type="entry name" value="Tetratricopeptide repeat domain"/>
    <property type="match status" value="1"/>
</dbReference>
<dbReference type="AlphaFoldDB" id="A0A9D2F8G0"/>
<organism evidence="2 3">
    <name type="scientific">Candidatus Enterococcus avicola</name>
    <dbReference type="NCBI Taxonomy" id="2838561"/>
    <lineage>
        <taxon>Bacteria</taxon>
        <taxon>Bacillati</taxon>
        <taxon>Bacillota</taxon>
        <taxon>Bacilli</taxon>
        <taxon>Lactobacillales</taxon>
        <taxon>Enterococcaceae</taxon>
        <taxon>Enterococcus</taxon>
    </lineage>
</organism>
<evidence type="ECO:0000313" key="2">
    <source>
        <dbReference type="EMBL" id="HIZ54410.1"/>
    </source>
</evidence>
<dbReference type="SMART" id="SM00530">
    <property type="entry name" value="HTH_XRE"/>
    <property type="match status" value="1"/>
</dbReference>
<dbReference type="SUPFAM" id="SSF48452">
    <property type="entry name" value="TPR-like"/>
    <property type="match status" value="1"/>
</dbReference>
<protein>
    <submittedName>
        <fullName evidence="2">Helix-turn-helix domain-containing protein</fullName>
    </submittedName>
</protein>
<dbReference type="InterPro" id="IPR011990">
    <property type="entry name" value="TPR-like_helical_dom_sf"/>
</dbReference>
<dbReference type="PROSITE" id="PS50943">
    <property type="entry name" value="HTH_CROC1"/>
    <property type="match status" value="1"/>
</dbReference>
<dbReference type="PANTHER" id="PTHR37038">
    <property type="entry name" value="TRANSCRIPTIONAL REGULATOR-RELATED"/>
    <property type="match status" value="1"/>
</dbReference>
<accession>A0A9D2F8G0</accession>
<evidence type="ECO:0000313" key="3">
    <source>
        <dbReference type="Proteomes" id="UP000824063"/>
    </source>
</evidence>
<dbReference type="InterPro" id="IPR053163">
    <property type="entry name" value="HTH-type_regulator_Rgg"/>
</dbReference>
<gene>
    <name evidence="2" type="ORF">IAA20_10780</name>
</gene>
<sequence>MIKKRESFGETLKKLRQSQKMTQKMLAEGICAQSLISRVENNEELPNVVILQQICQRLDITMDQLMQFESEEINQRNDQLNKVHHHFIQKNYLKMAQLLKDESLINSLFWDADFQRYDYYLSICAFYVEKKTIKALQLLKKAISYTHKRENPNISILEIQMMADLGRMYQKNGQLEAAFIELERVYQLIDVLPEERKNFELNKIYFYYGELLFEQQSYTEAFEIVEEGMALAQQFCSYYYLEELFTLNGKLLEVDNQSTEATEYFFLANMVQKIVSD</sequence>
<proteinExistence type="predicted"/>
<dbReference type="InterPro" id="IPR010982">
    <property type="entry name" value="Lambda_DNA-bd_dom_sf"/>
</dbReference>
<dbReference type="PANTHER" id="PTHR37038:SF14">
    <property type="entry name" value="TRANSCRIPTIONAL ACTIVATOR"/>
    <property type="match status" value="1"/>
</dbReference>
<dbReference type="CDD" id="cd00093">
    <property type="entry name" value="HTH_XRE"/>
    <property type="match status" value="1"/>
</dbReference>
<dbReference type="Proteomes" id="UP000824063">
    <property type="component" value="Unassembled WGS sequence"/>
</dbReference>
<dbReference type="EMBL" id="DXBN01000250">
    <property type="protein sequence ID" value="HIZ54410.1"/>
    <property type="molecule type" value="Genomic_DNA"/>
</dbReference>
<name>A0A9D2F8G0_9ENTE</name>